<dbReference type="EMBL" id="BEYU01000080">
    <property type="protein sequence ID" value="GBG30634.1"/>
    <property type="molecule type" value="Genomic_DNA"/>
</dbReference>
<organism evidence="4 5">
    <name type="scientific">Hondaea fermentalgiana</name>
    <dbReference type="NCBI Taxonomy" id="2315210"/>
    <lineage>
        <taxon>Eukaryota</taxon>
        <taxon>Sar</taxon>
        <taxon>Stramenopiles</taxon>
        <taxon>Bigyra</taxon>
        <taxon>Labyrinthulomycetes</taxon>
        <taxon>Thraustochytrida</taxon>
        <taxon>Thraustochytriidae</taxon>
        <taxon>Hondaea</taxon>
    </lineage>
</organism>
<evidence type="ECO:0000256" key="1">
    <source>
        <dbReference type="SAM" id="Coils"/>
    </source>
</evidence>
<sequence length="638" mass="70804">MTQETTPTPQGEDAGADGAAAAAAAAEADEVRQSQPAGSGFTVVSDSNDIFSTFDVTHPAGASLDSEGDEIRLHVSYTLNEVRERGGYAAAWLMDFSGSMYGDREREAKQIFSNWITRLDLEKEEIYCAVISFESFATCVSPFVKLDAESVADLQDKVNALEANGSTYMNNAFEQLIKLETELAGAQEEIPERLEIHLTSDGEAFDRDETNDRAASLLRDIQRFRNGHDDDEEEDAISGQVFTSCNLHTVAIDADDGAIEFLLGLTKTFTGTMTIRSQGQESLENVRYVDGSNWGNTLSVDIPEQARDNFQINRKYLRQNLPKDFTLYQDEALSEYHCEMDLAKGASGSKRTFTIEVLLDSLEEPLTDFHFATLKVQTHRGAAAARKNKVEVKLRISTSKDFTMPTPPAEMRATIMREAVKEEFRPVITKLKDDASSKARDETVDSLEDCYVKVEDDPEALEWFELQTTMKLIDYGLAMINENEESEMSNSEAANLLFEIFQAIDTMQIPRHLCEAIGLDNPSDEDLVPFPSGKNPSSSSSPDATVLRSKKTRKGIIDILTRKIDKIRRPSGRVAEIQKLSSELVARKSLARRIRVQMKRREKCQCDDDCACGGRDGGCYGNCGCAASPHDALPQIEE</sequence>
<dbReference type="PROSITE" id="PS50234">
    <property type="entry name" value="VWFA"/>
    <property type="match status" value="1"/>
</dbReference>
<evidence type="ECO:0000313" key="4">
    <source>
        <dbReference type="EMBL" id="GBG30634.1"/>
    </source>
</evidence>
<evidence type="ECO:0000313" key="5">
    <source>
        <dbReference type="Proteomes" id="UP000241890"/>
    </source>
</evidence>
<dbReference type="Proteomes" id="UP000241890">
    <property type="component" value="Unassembled WGS sequence"/>
</dbReference>
<comment type="caution">
    <text evidence="4">The sequence shown here is derived from an EMBL/GenBank/DDBJ whole genome shotgun (WGS) entry which is preliminary data.</text>
</comment>
<feature type="compositionally biased region" description="Low complexity" evidence="2">
    <location>
        <begin position="529"/>
        <end position="542"/>
    </location>
</feature>
<dbReference type="InterPro" id="IPR002035">
    <property type="entry name" value="VWF_A"/>
</dbReference>
<gene>
    <name evidence="4" type="ORF">FCC1311_068542</name>
</gene>
<dbReference type="SUPFAM" id="SSF53300">
    <property type="entry name" value="vWA-like"/>
    <property type="match status" value="1"/>
</dbReference>
<feature type="region of interest" description="Disordered" evidence="2">
    <location>
        <begin position="525"/>
        <end position="547"/>
    </location>
</feature>
<keyword evidence="1" id="KW-0175">Coiled coil</keyword>
<name>A0A2R5GRX8_9STRA</name>
<protein>
    <recommendedName>
        <fullName evidence="3">VWFA domain-containing protein</fullName>
    </recommendedName>
</protein>
<dbReference type="InParanoid" id="A0A2R5GRX8"/>
<keyword evidence="5" id="KW-1185">Reference proteome</keyword>
<dbReference type="AlphaFoldDB" id="A0A2R5GRX8"/>
<reference evidence="4 5" key="1">
    <citation type="submission" date="2017-12" db="EMBL/GenBank/DDBJ databases">
        <title>Sequencing, de novo assembly and annotation of complete genome of a new Thraustochytrid species, strain FCC1311.</title>
        <authorList>
            <person name="Sedici K."/>
            <person name="Godart F."/>
            <person name="Aiese Cigliano R."/>
            <person name="Sanseverino W."/>
            <person name="Barakat M."/>
            <person name="Ortet P."/>
            <person name="Marechal E."/>
            <person name="Cagnac O."/>
            <person name="Amato A."/>
        </authorList>
    </citation>
    <scope>NUCLEOTIDE SEQUENCE [LARGE SCALE GENOMIC DNA]</scope>
</reference>
<feature type="domain" description="VWFA" evidence="3">
    <location>
        <begin position="89"/>
        <end position="292"/>
    </location>
</feature>
<feature type="coiled-coil region" evidence="1">
    <location>
        <begin position="151"/>
        <end position="189"/>
    </location>
</feature>
<evidence type="ECO:0000256" key="2">
    <source>
        <dbReference type="SAM" id="MobiDB-lite"/>
    </source>
</evidence>
<dbReference type="Gene3D" id="3.40.50.410">
    <property type="entry name" value="von Willebrand factor, type A domain"/>
    <property type="match status" value="1"/>
</dbReference>
<dbReference type="InterPro" id="IPR036465">
    <property type="entry name" value="vWFA_dom_sf"/>
</dbReference>
<proteinExistence type="predicted"/>
<accession>A0A2R5GRX8</accession>
<feature type="compositionally biased region" description="Low complexity" evidence="2">
    <location>
        <begin position="11"/>
        <end position="26"/>
    </location>
</feature>
<dbReference type="CDD" id="cd00198">
    <property type="entry name" value="vWFA"/>
    <property type="match status" value="1"/>
</dbReference>
<feature type="region of interest" description="Disordered" evidence="2">
    <location>
        <begin position="1"/>
        <end position="39"/>
    </location>
</feature>
<evidence type="ECO:0000259" key="3">
    <source>
        <dbReference type="PROSITE" id="PS50234"/>
    </source>
</evidence>